<accession>A0A1W2GZX9</accession>
<dbReference type="SUPFAM" id="SSF54427">
    <property type="entry name" value="NTF2-like"/>
    <property type="match status" value="1"/>
</dbReference>
<name>A0A1W2GZX9_9BACT</name>
<dbReference type="STRING" id="758820.SAMN00777080_0788"/>
<reference evidence="4" key="1">
    <citation type="submission" date="2017-04" db="EMBL/GenBank/DDBJ databases">
        <authorList>
            <person name="Varghese N."/>
            <person name="Submissions S."/>
        </authorList>
    </citation>
    <scope>NUCLEOTIDE SEQUENCE [LARGE SCALE GENOMIC DNA]</scope>
    <source>
        <strain evidence="4">DSM 16537</strain>
    </source>
</reference>
<evidence type="ECO:0000259" key="2">
    <source>
        <dbReference type="Pfam" id="PF14534"/>
    </source>
</evidence>
<organism evidence="3 4">
    <name type="scientific">Aquiflexum balticum DSM 16537</name>
    <dbReference type="NCBI Taxonomy" id="758820"/>
    <lineage>
        <taxon>Bacteria</taxon>
        <taxon>Pseudomonadati</taxon>
        <taxon>Bacteroidota</taxon>
        <taxon>Cytophagia</taxon>
        <taxon>Cytophagales</taxon>
        <taxon>Cyclobacteriaceae</taxon>
        <taxon>Aquiflexum</taxon>
    </lineage>
</organism>
<dbReference type="PROSITE" id="PS51257">
    <property type="entry name" value="PROKAR_LIPOPROTEIN"/>
    <property type="match status" value="1"/>
</dbReference>
<dbReference type="InterPro" id="IPR011944">
    <property type="entry name" value="Steroid_delta5-4_isomerase"/>
</dbReference>
<dbReference type="NCBIfam" id="TIGR02246">
    <property type="entry name" value="SgcJ/EcaC family oxidoreductase"/>
    <property type="match status" value="1"/>
</dbReference>
<dbReference type="InterPro" id="IPR032710">
    <property type="entry name" value="NTF2-like_dom_sf"/>
</dbReference>
<evidence type="ECO:0000313" key="3">
    <source>
        <dbReference type="EMBL" id="SMD42247.1"/>
    </source>
</evidence>
<gene>
    <name evidence="3" type="ORF">SAMN00777080_0788</name>
</gene>
<keyword evidence="4" id="KW-1185">Reference proteome</keyword>
<dbReference type="AlphaFoldDB" id="A0A1W2GZX9"/>
<dbReference type="Pfam" id="PF14534">
    <property type="entry name" value="DUF4440"/>
    <property type="match status" value="1"/>
</dbReference>
<evidence type="ECO:0000313" key="4">
    <source>
        <dbReference type="Proteomes" id="UP000192333"/>
    </source>
</evidence>
<dbReference type="EMBL" id="LT838813">
    <property type="protein sequence ID" value="SMD42247.1"/>
    <property type="molecule type" value="Genomic_DNA"/>
</dbReference>
<dbReference type="CDD" id="cd00531">
    <property type="entry name" value="NTF2_like"/>
    <property type="match status" value="1"/>
</dbReference>
<keyword evidence="1" id="KW-0732">Signal</keyword>
<dbReference type="RefSeq" id="WP_084119076.1">
    <property type="nucleotide sequence ID" value="NZ_LT838813.1"/>
</dbReference>
<proteinExistence type="predicted"/>
<feature type="signal peptide" evidence="1">
    <location>
        <begin position="1"/>
        <end position="22"/>
    </location>
</feature>
<feature type="domain" description="DUF4440" evidence="2">
    <location>
        <begin position="54"/>
        <end position="161"/>
    </location>
</feature>
<dbReference type="InterPro" id="IPR027843">
    <property type="entry name" value="DUF4440"/>
</dbReference>
<evidence type="ECO:0000256" key="1">
    <source>
        <dbReference type="SAM" id="SignalP"/>
    </source>
</evidence>
<sequence length="174" mass="18363">MNKKNYFHIATAFIALSLFSVACSSPAPEEAAVPEAMQEPIAATPDMAAIKAEIQALEIAWAAADNAGDVAALLAFYTDDAVSMGGDSPMAVGKAAIQKEIEASMASRPAGTTVKYEVLDVFGNENTVTEVGKTTRMDASGKVISSGKYMAVWEKRDGKYLCVADISNNDSKEN</sequence>
<dbReference type="Gene3D" id="3.10.450.50">
    <property type="match status" value="1"/>
</dbReference>
<dbReference type="OrthoDB" id="1440073at2"/>
<feature type="chain" id="PRO_5013252675" description="DUF4440 domain-containing protein" evidence="1">
    <location>
        <begin position="23"/>
        <end position="174"/>
    </location>
</feature>
<dbReference type="Proteomes" id="UP000192333">
    <property type="component" value="Chromosome I"/>
</dbReference>
<protein>
    <recommendedName>
        <fullName evidence="2">DUF4440 domain-containing protein</fullName>
    </recommendedName>
</protein>